<dbReference type="InterPro" id="IPR013325">
    <property type="entry name" value="RNA_pol_sigma_r2"/>
</dbReference>
<dbReference type="PANTHER" id="PTHR43133:SF66">
    <property type="entry name" value="ECF RNA POLYMERASE SIGMA FACTOR SIGK"/>
    <property type="match status" value="1"/>
</dbReference>
<feature type="domain" description="RNA polymerase sigma factor 70 region 4 type 2" evidence="6">
    <location>
        <begin position="129"/>
        <end position="179"/>
    </location>
</feature>
<evidence type="ECO:0000313" key="8">
    <source>
        <dbReference type="Proteomes" id="UP000824037"/>
    </source>
</evidence>
<comment type="similarity">
    <text evidence="1">Belongs to the sigma-70 factor family. ECF subfamily.</text>
</comment>
<dbReference type="Gene3D" id="1.10.10.10">
    <property type="entry name" value="Winged helix-like DNA-binding domain superfamily/Winged helix DNA-binding domain"/>
    <property type="match status" value="1"/>
</dbReference>
<evidence type="ECO:0000259" key="5">
    <source>
        <dbReference type="Pfam" id="PF04542"/>
    </source>
</evidence>
<evidence type="ECO:0000259" key="6">
    <source>
        <dbReference type="Pfam" id="PF08281"/>
    </source>
</evidence>
<dbReference type="SUPFAM" id="SSF88946">
    <property type="entry name" value="Sigma2 domain of RNA polymerase sigma factors"/>
    <property type="match status" value="1"/>
</dbReference>
<dbReference type="Proteomes" id="UP000824037">
    <property type="component" value="Unassembled WGS sequence"/>
</dbReference>
<comment type="caution">
    <text evidence="7">The sequence shown here is derived from an EMBL/GenBank/DDBJ whole genome shotgun (WGS) entry which is preliminary data.</text>
</comment>
<dbReference type="NCBIfam" id="TIGR02937">
    <property type="entry name" value="sigma70-ECF"/>
    <property type="match status" value="1"/>
</dbReference>
<dbReference type="InterPro" id="IPR039425">
    <property type="entry name" value="RNA_pol_sigma-70-like"/>
</dbReference>
<keyword evidence="3" id="KW-0731">Sigma factor</keyword>
<dbReference type="InterPro" id="IPR007627">
    <property type="entry name" value="RNA_pol_sigma70_r2"/>
</dbReference>
<accession>A0A9D2J3G7</accession>
<evidence type="ECO:0000313" key="7">
    <source>
        <dbReference type="EMBL" id="HIZ35241.1"/>
    </source>
</evidence>
<evidence type="ECO:0000256" key="4">
    <source>
        <dbReference type="ARBA" id="ARBA00023163"/>
    </source>
</evidence>
<dbReference type="InterPro" id="IPR013249">
    <property type="entry name" value="RNA_pol_sigma70_r4_t2"/>
</dbReference>
<protein>
    <submittedName>
        <fullName evidence="7">ECF RNA polymerase sigma factor SigK</fullName>
    </submittedName>
</protein>
<evidence type="ECO:0000256" key="3">
    <source>
        <dbReference type="ARBA" id="ARBA00023082"/>
    </source>
</evidence>
<dbReference type="NCBIfam" id="NF007228">
    <property type="entry name" value="PRK09646.1"/>
    <property type="match status" value="1"/>
</dbReference>
<dbReference type="EMBL" id="DXBY01000089">
    <property type="protein sequence ID" value="HIZ35241.1"/>
    <property type="molecule type" value="Genomic_DNA"/>
</dbReference>
<reference evidence="7" key="1">
    <citation type="journal article" date="2021" name="PeerJ">
        <title>Extensive microbial diversity within the chicken gut microbiome revealed by metagenomics and culture.</title>
        <authorList>
            <person name="Gilroy R."/>
            <person name="Ravi A."/>
            <person name="Getino M."/>
            <person name="Pursley I."/>
            <person name="Horton D.L."/>
            <person name="Alikhan N.F."/>
            <person name="Baker D."/>
            <person name="Gharbi K."/>
            <person name="Hall N."/>
            <person name="Watson M."/>
            <person name="Adriaenssens E.M."/>
            <person name="Foster-Nyarko E."/>
            <person name="Jarju S."/>
            <person name="Secka A."/>
            <person name="Antonio M."/>
            <person name="Oren A."/>
            <person name="Chaudhuri R.R."/>
            <person name="La Ragione R."/>
            <person name="Hildebrand F."/>
            <person name="Pallen M.J."/>
        </authorList>
    </citation>
    <scope>NUCLEOTIDE SEQUENCE</scope>
    <source>
        <strain evidence="7">ChiGjej4B4-7305</strain>
    </source>
</reference>
<reference evidence="7" key="2">
    <citation type="submission" date="2021-04" db="EMBL/GenBank/DDBJ databases">
        <authorList>
            <person name="Gilroy R."/>
        </authorList>
    </citation>
    <scope>NUCLEOTIDE SEQUENCE</scope>
    <source>
        <strain evidence="7">ChiGjej4B4-7305</strain>
    </source>
</reference>
<dbReference type="InterPro" id="IPR036388">
    <property type="entry name" value="WH-like_DNA-bd_sf"/>
</dbReference>
<evidence type="ECO:0000256" key="1">
    <source>
        <dbReference type="ARBA" id="ARBA00010641"/>
    </source>
</evidence>
<keyword evidence="4" id="KW-0804">Transcription</keyword>
<dbReference type="PANTHER" id="PTHR43133">
    <property type="entry name" value="RNA POLYMERASE ECF-TYPE SIGMA FACTO"/>
    <property type="match status" value="1"/>
</dbReference>
<feature type="domain" description="RNA polymerase sigma-70 region 2" evidence="5">
    <location>
        <begin position="30"/>
        <end position="97"/>
    </location>
</feature>
<dbReference type="AlphaFoldDB" id="A0A9D2J3G7"/>
<dbReference type="Pfam" id="PF08281">
    <property type="entry name" value="Sigma70_r4_2"/>
    <property type="match status" value="1"/>
</dbReference>
<evidence type="ECO:0000256" key="2">
    <source>
        <dbReference type="ARBA" id="ARBA00023015"/>
    </source>
</evidence>
<dbReference type="SUPFAM" id="SSF88659">
    <property type="entry name" value="Sigma3 and sigma4 domains of RNA polymerase sigma factors"/>
    <property type="match status" value="1"/>
</dbReference>
<proteinExistence type="inferred from homology"/>
<organism evidence="7 8">
    <name type="scientific">Candidatus Ruania gallistercoris</name>
    <dbReference type="NCBI Taxonomy" id="2838746"/>
    <lineage>
        <taxon>Bacteria</taxon>
        <taxon>Bacillati</taxon>
        <taxon>Actinomycetota</taxon>
        <taxon>Actinomycetes</taxon>
        <taxon>Micrococcales</taxon>
        <taxon>Ruaniaceae</taxon>
        <taxon>Ruania</taxon>
    </lineage>
</organism>
<dbReference type="GO" id="GO:0003677">
    <property type="term" value="F:DNA binding"/>
    <property type="evidence" value="ECO:0007669"/>
    <property type="project" value="InterPro"/>
</dbReference>
<dbReference type="Pfam" id="PF04542">
    <property type="entry name" value="Sigma70_r2"/>
    <property type="match status" value="1"/>
</dbReference>
<dbReference type="Gene3D" id="1.10.1740.10">
    <property type="match status" value="1"/>
</dbReference>
<dbReference type="GO" id="GO:0006352">
    <property type="term" value="P:DNA-templated transcription initiation"/>
    <property type="evidence" value="ECO:0007669"/>
    <property type="project" value="InterPro"/>
</dbReference>
<dbReference type="InterPro" id="IPR014284">
    <property type="entry name" value="RNA_pol_sigma-70_dom"/>
</dbReference>
<sequence length="203" mass="22882">MSRSDADRSQRVTDLLARVAAGDREAFATLYDHTAATVHGVAERVLRDRELAADVTQDVMIEVWRIAPRFDPDRGTALAWIATLARRRAVDRVRSEQAHRDRRERAATRDYQRPYDEVAEAVEGHDDALAVRRCLGRLTALQRDAVTDAFFGGLSYREVAEQSGAALPTIKSRIRDGLHRLRRCLAGAQHTRMHPAAHHDEEP</sequence>
<keyword evidence="2" id="KW-0805">Transcription regulation</keyword>
<dbReference type="GO" id="GO:0016987">
    <property type="term" value="F:sigma factor activity"/>
    <property type="evidence" value="ECO:0007669"/>
    <property type="project" value="UniProtKB-KW"/>
</dbReference>
<gene>
    <name evidence="7" type="primary">sigK</name>
    <name evidence="7" type="ORF">H9815_05650</name>
</gene>
<dbReference type="InterPro" id="IPR013324">
    <property type="entry name" value="RNA_pol_sigma_r3/r4-like"/>
</dbReference>
<name>A0A9D2J3G7_9MICO</name>